<comment type="caution">
    <text evidence="1">The sequence shown here is derived from an EMBL/GenBank/DDBJ whole genome shotgun (WGS) entry which is preliminary data.</text>
</comment>
<sequence length="64" mass="6489">MTVSSCGSLASASLSCWAVAPVGGGGRSEPLLKFTIARFCLDGVVRMHSVGAIIQGLVVVKILA</sequence>
<gene>
    <name evidence="1" type="ORF">PF009_g31718</name>
</gene>
<evidence type="ECO:0000313" key="1">
    <source>
        <dbReference type="EMBL" id="KAE8917964.1"/>
    </source>
</evidence>
<protein>
    <submittedName>
        <fullName evidence="1">Uncharacterized protein</fullName>
    </submittedName>
</protein>
<name>A0A6A3D8U7_9STRA</name>
<accession>A0A6A3D8U7</accession>
<dbReference type="AlphaFoldDB" id="A0A6A3D8U7"/>
<dbReference type="Proteomes" id="UP000429523">
    <property type="component" value="Unassembled WGS sequence"/>
</dbReference>
<evidence type="ECO:0000313" key="2">
    <source>
        <dbReference type="Proteomes" id="UP000429523"/>
    </source>
</evidence>
<dbReference type="EMBL" id="QXGF01006355">
    <property type="protein sequence ID" value="KAE8917964.1"/>
    <property type="molecule type" value="Genomic_DNA"/>
</dbReference>
<proteinExistence type="predicted"/>
<reference evidence="1 2" key="1">
    <citation type="submission" date="2018-08" db="EMBL/GenBank/DDBJ databases">
        <title>Genomic investigation of the strawberry pathogen Phytophthora fragariae indicates pathogenicity is determined by transcriptional variation in three key races.</title>
        <authorList>
            <person name="Adams T.M."/>
            <person name="Armitage A.D."/>
            <person name="Sobczyk M.K."/>
            <person name="Bates H.J."/>
            <person name="Dunwell J.M."/>
            <person name="Nellist C.F."/>
            <person name="Harrison R.J."/>
        </authorList>
    </citation>
    <scope>NUCLEOTIDE SEQUENCE [LARGE SCALE GENOMIC DNA]</scope>
    <source>
        <strain evidence="1 2">NOV-9</strain>
    </source>
</reference>
<organism evidence="1 2">
    <name type="scientific">Phytophthora fragariae</name>
    <dbReference type="NCBI Taxonomy" id="53985"/>
    <lineage>
        <taxon>Eukaryota</taxon>
        <taxon>Sar</taxon>
        <taxon>Stramenopiles</taxon>
        <taxon>Oomycota</taxon>
        <taxon>Peronosporomycetes</taxon>
        <taxon>Peronosporales</taxon>
        <taxon>Peronosporaceae</taxon>
        <taxon>Phytophthora</taxon>
    </lineage>
</organism>